<organism evidence="3 4">
    <name type="scientific">Methanocella paludicola (strain DSM 17711 / JCM 13418 / NBRC 101707 / SANAE)</name>
    <dbReference type="NCBI Taxonomy" id="304371"/>
    <lineage>
        <taxon>Archaea</taxon>
        <taxon>Methanobacteriati</taxon>
        <taxon>Methanobacteriota</taxon>
        <taxon>Stenosarchaea group</taxon>
        <taxon>Methanomicrobia</taxon>
        <taxon>Methanocellales</taxon>
        <taxon>Methanocellaceae</taxon>
        <taxon>Methanocella</taxon>
    </lineage>
</organism>
<dbReference type="InterPro" id="IPR051682">
    <property type="entry name" value="Mito_Persulfide_Diox"/>
</dbReference>
<dbReference type="STRING" id="304371.MCP_1985"/>
<evidence type="ECO:0000313" key="4">
    <source>
        <dbReference type="Proteomes" id="UP000001882"/>
    </source>
</evidence>
<dbReference type="PATRIC" id="fig|304371.9.peg.2025"/>
<dbReference type="InterPro" id="IPR036873">
    <property type="entry name" value="Rhodanese-like_dom_sf"/>
</dbReference>
<protein>
    <recommendedName>
        <fullName evidence="2">Rhodanese domain-containing protein</fullName>
    </recommendedName>
</protein>
<dbReference type="InterPro" id="IPR001763">
    <property type="entry name" value="Rhodanese-like_dom"/>
</dbReference>
<reference evidence="3 4" key="2">
    <citation type="journal article" date="2008" name="Int. J. Syst. Evol. Microbiol.">
        <title>Methanocella paludicola gen. nov., sp. nov., a methane-producing archaeon, the first isolate of the lineage 'Rice Cluster I', and proposal of the new archaeal order Methanocellales ord. nov.</title>
        <authorList>
            <person name="Sakai S."/>
            <person name="Imachi H."/>
            <person name="Hanada S."/>
            <person name="Ohashi A."/>
            <person name="Harada H."/>
            <person name="Kamagata Y."/>
        </authorList>
    </citation>
    <scope>NUCLEOTIDE SEQUENCE [LARGE SCALE GENOMIC DNA]</scope>
    <source>
        <strain evidence="4">DSM 17711 / JCM 13418 / NBRC 101707 / SANAE</strain>
    </source>
</reference>
<dbReference type="GO" id="GO:0050313">
    <property type="term" value="F:sulfur dioxygenase activity"/>
    <property type="evidence" value="ECO:0007669"/>
    <property type="project" value="InterPro"/>
</dbReference>
<accession>D1Z035</accession>
<dbReference type="eggNOG" id="arCOG00517">
    <property type="taxonomic scope" value="Archaea"/>
</dbReference>
<dbReference type="GO" id="GO:0046872">
    <property type="term" value="F:metal ion binding"/>
    <property type="evidence" value="ECO:0007669"/>
    <property type="project" value="UniProtKB-KW"/>
</dbReference>
<feature type="domain" description="Rhodanese" evidence="2">
    <location>
        <begin position="257"/>
        <end position="346"/>
    </location>
</feature>
<dbReference type="SUPFAM" id="SSF52821">
    <property type="entry name" value="Rhodanese/Cell cycle control phosphatase"/>
    <property type="match status" value="2"/>
</dbReference>
<dbReference type="InterPro" id="IPR044528">
    <property type="entry name" value="POD-like_MBL-fold"/>
</dbReference>
<dbReference type="RefSeq" id="WP_012900731.1">
    <property type="nucleotide sequence ID" value="NC_013665.1"/>
</dbReference>
<dbReference type="SUPFAM" id="SSF56281">
    <property type="entry name" value="Metallo-hydrolase/oxidoreductase"/>
    <property type="match status" value="1"/>
</dbReference>
<dbReference type="Gene3D" id="3.60.15.10">
    <property type="entry name" value="Ribonuclease Z/Hydroxyacylglutathione hydrolase-like"/>
    <property type="match status" value="1"/>
</dbReference>
<name>D1Z035_METPS</name>
<dbReference type="CDD" id="cd07724">
    <property type="entry name" value="POD-like_MBL-fold"/>
    <property type="match status" value="1"/>
</dbReference>
<dbReference type="EMBL" id="AP011532">
    <property type="protein sequence ID" value="BAI62057.1"/>
    <property type="molecule type" value="Genomic_DNA"/>
</dbReference>
<keyword evidence="4" id="KW-1185">Reference proteome</keyword>
<dbReference type="Gene3D" id="3.40.250.10">
    <property type="entry name" value="Rhodanese-like domain"/>
    <property type="match status" value="2"/>
</dbReference>
<dbReference type="InParanoid" id="D1Z035"/>
<dbReference type="AlphaFoldDB" id="D1Z035"/>
<dbReference type="eggNOG" id="arCOG02021">
    <property type="taxonomic scope" value="Archaea"/>
</dbReference>
<dbReference type="Pfam" id="PF00753">
    <property type="entry name" value="Lactamase_B"/>
    <property type="match status" value="1"/>
</dbReference>
<dbReference type="Proteomes" id="UP000001882">
    <property type="component" value="Chromosome"/>
</dbReference>
<gene>
    <name evidence="3" type="ordered locus">MCP_1985</name>
</gene>
<dbReference type="PANTHER" id="PTHR43084">
    <property type="entry name" value="PERSULFIDE DIOXYGENASE ETHE1"/>
    <property type="match status" value="1"/>
</dbReference>
<dbReference type="FunFam" id="3.40.250.10:FF:000049">
    <property type="entry name" value="Phage shock protein E"/>
    <property type="match status" value="1"/>
</dbReference>
<feature type="domain" description="Rhodanese" evidence="2">
    <location>
        <begin position="360"/>
        <end position="448"/>
    </location>
</feature>
<dbReference type="KEGG" id="mpd:MCP_1985"/>
<dbReference type="SMART" id="SM00849">
    <property type="entry name" value="Lactamase_B"/>
    <property type="match status" value="1"/>
</dbReference>
<dbReference type="PANTHER" id="PTHR43084:SF1">
    <property type="entry name" value="PERSULFIDE DIOXYGENASE ETHE1, MITOCHONDRIAL"/>
    <property type="match status" value="1"/>
</dbReference>
<dbReference type="PROSITE" id="PS50206">
    <property type="entry name" value="RHODANESE_3"/>
    <property type="match status" value="2"/>
</dbReference>
<evidence type="ECO:0000259" key="2">
    <source>
        <dbReference type="PROSITE" id="PS50206"/>
    </source>
</evidence>
<dbReference type="InterPro" id="IPR036866">
    <property type="entry name" value="RibonucZ/Hydroxyglut_hydro"/>
</dbReference>
<reference evidence="4" key="3">
    <citation type="journal article" date="2011" name="PLoS ONE">
        <title>Genome sequence of a mesophilic hydrogenotrophic methanogen Methanocella paludicola, the first cultivated representative of the order Methanocellales.</title>
        <authorList>
            <person name="Sakai S."/>
            <person name="Takaki Y."/>
            <person name="Shimamura S."/>
            <person name="Sekine M."/>
            <person name="Tajima T."/>
            <person name="Kosugi H."/>
            <person name="Ichikawa N."/>
            <person name="Tasumi E."/>
            <person name="Hiraki A.T."/>
            <person name="Shimizu A."/>
            <person name="Kato Y."/>
            <person name="Nishiko R."/>
            <person name="Mori K."/>
            <person name="Fujita N."/>
            <person name="Imachi H."/>
            <person name="Takai K."/>
        </authorList>
    </citation>
    <scope>NUCLEOTIDE SEQUENCE [LARGE SCALE GENOMIC DNA]</scope>
    <source>
        <strain evidence="4">DSM 17711 / JCM 13418 / NBRC 101707 / SANAE</strain>
    </source>
</reference>
<evidence type="ECO:0000313" key="3">
    <source>
        <dbReference type="EMBL" id="BAI62057.1"/>
    </source>
</evidence>
<sequence>MIFRRIKSEGLAHLSYFIGSGGEAAVIDPRRDVDAYLDMARQSCMDIKYVLETHRNEDYVIGSRELEARTNCRILHGRRLPFKFGEGIGDGDRIRVGDLRIRALETPGHTPESLTYVLYDTGDVPLMAFTGDALFFGTTGRTDLWGTPEEAAGLLYDSIHKKIVPLGDQTILCPAHGAGSVCGTGFSDRDDGTIGGERLTNPDLRLDKEKFIAKKKAEPLERPPYFKQMESFNLNGLPVTGGPHPCRPMNVPQFREAISNGTLIDARMPPAFSAHMPGAYSIWLDGMATWPGWVVNYQSPIYLLLENEEDAAAATRYLYRLGFDNVKGYLCGGFQRWLNAGQDTEFLGLLVPDALAGMLAEGKVTVLDVRSDAEWRNGRIKEATHIYVGELEKRIAEVPKGKPVACICSTGLRASLASSILKKAGIKEVYNVLGGITAWKAKDYPLLYEKMLEK</sequence>
<dbReference type="OrthoDB" id="9180at2157"/>
<dbReference type="InterPro" id="IPR001279">
    <property type="entry name" value="Metallo-B-lactamas"/>
</dbReference>
<dbReference type="SMART" id="SM00450">
    <property type="entry name" value="RHOD"/>
    <property type="match status" value="2"/>
</dbReference>
<dbReference type="GO" id="GO:0006749">
    <property type="term" value="P:glutathione metabolic process"/>
    <property type="evidence" value="ECO:0007669"/>
    <property type="project" value="InterPro"/>
</dbReference>
<proteinExistence type="predicted"/>
<keyword evidence="1" id="KW-0479">Metal-binding</keyword>
<dbReference type="Pfam" id="PF00581">
    <property type="entry name" value="Rhodanese"/>
    <property type="match status" value="2"/>
</dbReference>
<evidence type="ECO:0000256" key="1">
    <source>
        <dbReference type="ARBA" id="ARBA00022723"/>
    </source>
</evidence>
<reference evidence="3 4" key="1">
    <citation type="journal article" date="2007" name="Appl. Environ. Microbiol.">
        <title>Isolation of key methanogens for global methane emission from rice paddy fields: a novel isolate affiliated with the clone cluster rice cluster I.</title>
        <authorList>
            <person name="Sakai S."/>
            <person name="Imachi H."/>
            <person name="Sekiguchi Y."/>
            <person name="Ohashi A."/>
            <person name="Harada H."/>
            <person name="Kamagata Y."/>
        </authorList>
    </citation>
    <scope>NUCLEOTIDE SEQUENCE [LARGE SCALE GENOMIC DNA]</scope>
    <source>
        <strain evidence="4">DSM 17711 / JCM 13418 / NBRC 101707 / SANAE</strain>
    </source>
</reference>
<dbReference type="GO" id="GO:0070813">
    <property type="term" value="P:hydrogen sulfide metabolic process"/>
    <property type="evidence" value="ECO:0007669"/>
    <property type="project" value="TreeGrafter"/>
</dbReference>
<dbReference type="CDD" id="cd00158">
    <property type="entry name" value="RHOD"/>
    <property type="match status" value="2"/>
</dbReference>
<dbReference type="GeneID" id="8681847"/>